<organism evidence="2 3">
    <name type="scientific">Fusarium gaditjirri</name>
    <dbReference type="NCBI Taxonomy" id="282569"/>
    <lineage>
        <taxon>Eukaryota</taxon>
        <taxon>Fungi</taxon>
        <taxon>Dikarya</taxon>
        <taxon>Ascomycota</taxon>
        <taxon>Pezizomycotina</taxon>
        <taxon>Sordariomycetes</taxon>
        <taxon>Hypocreomycetidae</taxon>
        <taxon>Hypocreales</taxon>
        <taxon>Nectriaceae</taxon>
        <taxon>Fusarium</taxon>
        <taxon>Fusarium nisikadoi species complex</taxon>
    </lineage>
</organism>
<proteinExistence type="predicted"/>
<feature type="compositionally biased region" description="Polar residues" evidence="1">
    <location>
        <begin position="96"/>
        <end position="107"/>
    </location>
</feature>
<dbReference type="Proteomes" id="UP000604273">
    <property type="component" value="Unassembled WGS sequence"/>
</dbReference>
<accession>A0A8H4T4N7</accession>
<keyword evidence="3" id="KW-1185">Reference proteome</keyword>
<evidence type="ECO:0000313" key="3">
    <source>
        <dbReference type="Proteomes" id="UP000604273"/>
    </source>
</evidence>
<feature type="region of interest" description="Disordered" evidence="1">
    <location>
        <begin position="14"/>
        <end position="115"/>
    </location>
</feature>
<comment type="caution">
    <text evidence="2">The sequence shown here is derived from an EMBL/GenBank/DDBJ whole genome shotgun (WGS) entry which is preliminary data.</text>
</comment>
<protein>
    <submittedName>
        <fullName evidence="2">Uncharacterized protein</fullName>
    </submittedName>
</protein>
<dbReference type="OrthoDB" id="5063209at2759"/>
<dbReference type="AlphaFoldDB" id="A0A8H4T4N7"/>
<name>A0A8H4T4N7_9HYPO</name>
<feature type="compositionally biased region" description="Low complexity" evidence="1">
    <location>
        <begin position="60"/>
        <end position="76"/>
    </location>
</feature>
<reference evidence="2" key="2">
    <citation type="submission" date="2020-05" db="EMBL/GenBank/DDBJ databases">
        <authorList>
            <person name="Kim H.-S."/>
            <person name="Proctor R.H."/>
            <person name="Brown D.W."/>
        </authorList>
    </citation>
    <scope>NUCLEOTIDE SEQUENCE</scope>
    <source>
        <strain evidence="2">NRRL 45417</strain>
    </source>
</reference>
<dbReference type="EMBL" id="JABFAI010000179">
    <property type="protein sequence ID" value="KAF4951307.1"/>
    <property type="molecule type" value="Genomic_DNA"/>
</dbReference>
<evidence type="ECO:0000313" key="2">
    <source>
        <dbReference type="EMBL" id="KAF4951307.1"/>
    </source>
</evidence>
<evidence type="ECO:0000256" key="1">
    <source>
        <dbReference type="SAM" id="MobiDB-lite"/>
    </source>
</evidence>
<gene>
    <name evidence="2" type="ORF">FGADI_7505</name>
</gene>
<sequence length="620" mass="69475">MEQYQCKTWRVHKVARPGTSPPPTRPCDLESLPVHPGHGIDAPIIKTTNSRCDDIPLSPPTTRSSSPVSDDAFSSFHSVLGSPPQSPITDPDEQYLSGSPEDSSGDLNSDIPHPISPQICTSDSVPCSHSSGHSEMPSLFEPRVNWFLGGSTRDTPSRMEASCEIVPSDALVVAGEKTLSLEDPMGEARARTMLCCTPDTLSNCSLGMSLDSDIDSCHSTTESIVQDTFMSQVDHGTIPNYLDIQRRYTVYHTMDIDSSGFGMSSSNIASLPECVRAGIMSFCTEPRDLLALITSSPVFLQPFRLNRHGIVSHITRRMRSRFGGDMPPSCLMAARLRNMDSRRADFKPKALKSRTKRIITRSLKVTNKGALLHPLYSLRLLMFISDTLDKAESVMTSYLHQAWTRKLGWSRTAGDPMVSKSERKRFMDAICLYDAYSIAFFSENAIASDDDTRLRQSFLEDDGVPGEVIKRFYSITLYLHYFYHHWITISLMNRRHGLYASDEGAELFPPLRKHIDQLINYFVCSGPGIFRMLQDMEASERYGFLLKLLDRCETNAKYLRKITSIQGSGDKRIWAYCEIADLTQQQVQTAQHFWDPVLVENMKKCVPSLAHGWSPAAKQV</sequence>
<reference evidence="2" key="1">
    <citation type="journal article" date="2020" name="BMC Genomics">
        <title>Correction to: Identification and distribution of gene clusters required for synthesis of sphingolipid metabolism inhibitors in diverse species of the filamentous fungus Fusarium.</title>
        <authorList>
            <person name="Kim H.S."/>
            <person name="Lohmar J.M."/>
            <person name="Busman M."/>
            <person name="Brown D.W."/>
            <person name="Naumann T.A."/>
            <person name="Divon H.H."/>
            <person name="Lysoe E."/>
            <person name="Uhlig S."/>
            <person name="Proctor R.H."/>
        </authorList>
    </citation>
    <scope>NUCLEOTIDE SEQUENCE</scope>
    <source>
        <strain evidence="2">NRRL 45417</strain>
    </source>
</reference>